<accession>A0ABU0KXL5</accession>
<dbReference type="RefSeq" id="WP_152380985.1">
    <property type="nucleotide sequence ID" value="NZ_CP045298.1"/>
</dbReference>
<evidence type="ECO:0000313" key="3">
    <source>
        <dbReference type="EMBL" id="MDQ0492983.1"/>
    </source>
</evidence>
<comment type="caution">
    <text evidence="3">The sequence shown here is derived from an EMBL/GenBank/DDBJ whole genome shotgun (WGS) entry which is preliminary data.</text>
</comment>
<dbReference type="SUPFAM" id="SSF117892">
    <property type="entry name" value="Band 7/SPFH domain"/>
    <property type="match status" value="1"/>
</dbReference>
<keyword evidence="3" id="KW-0378">Hydrolase</keyword>
<sequence>MFGFSFVKFQPSEYVMKVKNGKVVREGVGLSFYYYAPTTSVVVVPVSSIDVPFMFEDMTNDFQAVTVQGQLTYRIVDYRRTTQILNYTYDLKEKRYISDDPGKLAQRVINIAKVLTKKYLERVPLKEAVQSSERLAQNMTKDIAQHTEMEKLGIEVMGLSILAILPNKETMRALEAQAREEILRNADHALYERRNASIEQERRVKENELNTEIAVETKKRQIRETQLDAERSVKQKQSEMKEEQLRFDTALEEKKRELIELTVTNKKAEADAKAYELTAVMKSLQDVEPNVLQAMAHMDMSPDKLIAIAFQELAENAGKIGQLNITPDLLQGLMSDAGTSGSAGSRGAGGRTR</sequence>
<dbReference type="EMBL" id="JAUSWA010000004">
    <property type="protein sequence ID" value="MDQ0492983.1"/>
    <property type="molecule type" value="Genomic_DNA"/>
</dbReference>
<evidence type="ECO:0000313" key="4">
    <source>
        <dbReference type="Proteomes" id="UP001242811"/>
    </source>
</evidence>
<gene>
    <name evidence="3" type="ORF">QOZ95_001133</name>
</gene>
<proteinExistence type="predicted"/>
<name>A0ABU0KXL5_9BACL</name>
<dbReference type="InterPro" id="IPR001107">
    <property type="entry name" value="Band_7"/>
</dbReference>
<dbReference type="GO" id="GO:0008233">
    <property type="term" value="F:peptidase activity"/>
    <property type="evidence" value="ECO:0007669"/>
    <property type="project" value="UniProtKB-KW"/>
</dbReference>
<dbReference type="Proteomes" id="UP001242811">
    <property type="component" value="Unassembled WGS sequence"/>
</dbReference>
<dbReference type="InterPro" id="IPR036013">
    <property type="entry name" value="Band_7/SPFH_dom_sf"/>
</dbReference>
<feature type="domain" description="Band 7" evidence="2">
    <location>
        <begin position="10"/>
        <end position="188"/>
    </location>
</feature>
<keyword evidence="3" id="KW-0645">Protease</keyword>
<dbReference type="Gene3D" id="3.30.479.30">
    <property type="entry name" value="Band 7 domain"/>
    <property type="match status" value="1"/>
</dbReference>
<evidence type="ECO:0000256" key="1">
    <source>
        <dbReference type="SAM" id="Coils"/>
    </source>
</evidence>
<feature type="coiled-coil region" evidence="1">
    <location>
        <begin position="233"/>
        <end position="271"/>
    </location>
</feature>
<reference evidence="3 4" key="1">
    <citation type="submission" date="2023-07" db="EMBL/GenBank/DDBJ databases">
        <title>Genomic Encyclopedia of Type Strains, Phase IV (KMG-IV): sequencing the most valuable type-strain genomes for metagenomic binning, comparative biology and taxonomic classification.</title>
        <authorList>
            <person name="Goeker M."/>
        </authorList>
    </citation>
    <scope>NUCLEOTIDE SEQUENCE [LARGE SCALE GENOMIC DNA]</scope>
    <source>
        <strain evidence="3 4">DSM 14914</strain>
    </source>
</reference>
<organism evidence="3 4">
    <name type="scientific">Paenibacillus brasilensis</name>
    <dbReference type="NCBI Taxonomy" id="128574"/>
    <lineage>
        <taxon>Bacteria</taxon>
        <taxon>Bacillati</taxon>
        <taxon>Bacillota</taxon>
        <taxon>Bacilli</taxon>
        <taxon>Bacillales</taxon>
        <taxon>Paenibacillaceae</taxon>
        <taxon>Paenibacillus</taxon>
    </lineage>
</organism>
<evidence type="ECO:0000259" key="2">
    <source>
        <dbReference type="Pfam" id="PF01145"/>
    </source>
</evidence>
<keyword evidence="4" id="KW-1185">Reference proteome</keyword>
<dbReference type="Pfam" id="PF01145">
    <property type="entry name" value="Band_7"/>
    <property type="match status" value="1"/>
</dbReference>
<protein>
    <submittedName>
        <fullName evidence="3">Regulator of protease activity HflC (Stomatin/prohibitin superfamily)</fullName>
    </submittedName>
</protein>
<keyword evidence="1" id="KW-0175">Coiled coil</keyword>
<dbReference type="GO" id="GO:0006508">
    <property type="term" value="P:proteolysis"/>
    <property type="evidence" value="ECO:0007669"/>
    <property type="project" value="UniProtKB-KW"/>
</dbReference>